<feature type="compositionally biased region" description="Low complexity" evidence="1">
    <location>
        <begin position="303"/>
        <end position="323"/>
    </location>
</feature>
<sequence>MAPRPVSVDEKRQRKLQRIRARREHIRQEKRAHLHGLQNSLVRVVDEQQPQRSAAGHDGQFPRRPVLQATADLHEGQSSSRTEHDPEAELPSSRKMKRPLSCGDPVANKRADMIAWLVSTDGSSVSSESPRPNIVGDGARGQSGKPFGASERQPAAKDADAGEAIQVIACSPSGRSAHCLPPCSDDEEADATWREQSGSGGSGMDPDGMRPSSLGGLSKTPKHHAFHTAHPAKDTIIYRGTDPTDPTTASETSLGSPMALSAHMPDDSVSDSDLMERPSTPTPPHGHQMQGGSPSAPSITHFSLLSSSRSSSPASSLLRSQLAGRDDPSPTTSWPGLETDSTLGRFVQAIDARETESGGDFLAAQSDVYQDVLREFFDIECNCSHPSERDEPENVHTIQQRVAELQKSLPPLAEVFGERDSYEPRTHFHQWQAFLSRQPAEPLSFQKTQAGLSQRSMTLTRQWDVDSIWLGATDLAAIQAPNTFRLSFLPPFAHNLSTDQVIQPHGLDLAHTRHIPLGWFNTPSVRFSVFVFFPNSSRNTASMTSAASNALSLKRQRDFYDGIVIPAAFETVQDPIRQEIPRSFDIVYAKSRSFQEKPGMGRWRAEDESRAFQLSYTLPAQDLSMFWRAVVEKANNMRVQTRRGEAAAYFHDPQLLFQAHDLKNTFARPTLEESLSHVGDTVLAYLDHEKLDMRSCWIDIGTRDFVTSAGSRELRRSEPFTLLWKSQCNRRLHERLMSVAPDAPLTATYYRSFLLRDTGNVTSGLRRTKSPSLGHPSTGKTGVVRAKAYGSSKELFSVMFTNYNLFGSGFLPLLALDEPMIRDLASMTQDRQRAYETRLNRTSLLRAWEANKRHLKAISDPQALTNYGLRKEVTFRLDVVLKMWARGCFDPERSPHVGSLTRTMPVHCGADEQHYPFWAVPTRDINALIFTQAARLVLPLDHLFREASLSASDGPTSGNPAEGPIRRILAFYTAQLLCRLLVHSFSSQREVNYDKWVWLSRWRVRTKERSFNERRGLLYKGFLVLSDNTNFSSVQPMFYRGALQLCNPDEASPCADGTPEHNMLRTYKGFACSECTYRTIYLPSMKRHINEECRCRHEAGPRCDKAEDLVRYVFLQTWTTGPNTRYWTISKYGCLDRPVVEGIVEEQESPETSICENYNDGQRLVEGKGRPVPALPEITFEERSPWMNRTEWDETYKHVDRDLLSALTRPPPLTHHFNGRGYLLRQQVVDGKDRNLLSPPQDERRIAAIVSFLDTMLDRCEETVKKTSRNILCWLRSTRPLSSYQKPFTLVQLDSSTKKYRRLLKMAFCMIFRATVCSGRFRGKRAPLSGLPGSVARGACAGNDMASDPCSSAGAVKKDFDEKGQR</sequence>
<feature type="compositionally biased region" description="Low complexity" evidence="1">
    <location>
        <begin position="120"/>
        <end position="129"/>
    </location>
</feature>
<keyword evidence="3" id="KW-1185">Reference proteome</keyword>
<feature type="compositionally biased region" description="Polar residues" evidence="1">
    <location>
        <begin position="290"/>
        <end position="301"/>
    </location>
</feature>
<feature type="region of interest" description="Disordered" evidence="1">
    <location>
        <begin position="177"/>
        <end position="340"/>
    </location>
</feature>
<proteinExistence type="predicted"/>
<feature type="compositionally biased region" description="Basic and acidic residues" evidence="1">
    <location>
        <begin position="1356"/>
        <end position="1366"/>
    </location>
</feature>
<feature type="compositionally biased region" description="Polar residues" evidence="1">
    <location>
        <begin position="329"/>
        <end position="340"/>
    </location>
</feature>
<feature type="compositionally biased region" description="Polar residues" evidence="1">
    <location>
        <begin position="244"/>
        <end position="255"/>
    </location>
</feature>
<dbReference type="Proteomes" id="UP000054481">
    <property type="component" value="Unassembled WGS sequence"/>
</dbReference>
<feature type="region of interest" description="Disordered" evidence="1">
    <location>
        <begin position="120"/>
        <end position="160"/>
    </location>
</feature>
<dbReference type="OrthoDB" id="5096121at2759"/>
<evidence type="ECO:0000313" key="2">
    <source>
        <dbReference type="EMBL" id="KJZ69387.1"/>
    </source>
</evidence>
<protein>
    <submittedName>
        <fullName evidence="2">Uncharacterized protein</fullName>
    </submittedName>
</protein>
<feature type="region of interest" description="Disordered" evidence="1">
    <location>
        <begin position="23"/>
        <end position="106"/>
    </location>
</feature>
<dbReference type="EMBL" id="KQ030721">
    <property type="protein sequence ID" value="KJZ69387.1"/>
    <property type="molecule type" value="Genomic_DNA"/>
</dbReference>
<gene>
    <name evidence="2" type="ORF">HIM_11226</name>
</gene>
<accession>A0A0F7ZWQ6</accession>
<evidence type="ECO:0000313" key="3">
    <source>
        <dbReference type="Proteomes" id="UP000054481"/>
    </source>
</evidence>
<reference evidence="2 3" key="1">
    <citation type="journal article" date="2014" name="Genome Biol. Evol.">
        <title>Comparative genomics and transcriptomics analyses reveal divergent lifestyle features of nematode endoparasitic fungus Hirsutella minnesotensis.</title>
        <authorList>
            <person name="Lai Y."/>
            <person name="Liu K."/>
            <person name="Zhang X."/>
            <person name="Zhang X."/>
            <person name="Li K."/>
            <person name="Wang N."/>
            <person name="Shu C."/>
            <person name="Wu Y."/>
            <person name="Wang C."/>
            <person name="Bushley K.E."/>
            <person name="Xiang M."/>
            <person name="Liu X."/>
        </authorList>
    </citation>
    <scope>NUCLEOTIDE SEQUENCE [LARGE SCALE GENOMIC DNA]</scope>
    <source>
        <strain evidence="2 3">3608</strain>
    </source>
</reference>
<feature type="region of interest" description="Disordered" evidence="1">
    <location>
        <begin position="1345"/>
        <end position="1366"/>
    </location>
</feature>
<name>A0A0F7ZWQ6_9HYPO</name>
<evidence type="ECO:0000256" key="1">
    <source>
        <dbReference type="SAM" id="MobiDB-lite"/>
    </source>
</evidence>
<organism evidence="2 3">
    <name type="scientific">Hirsutella minnesotensis 3608</name>
    <dbReference type="NCBI Taxonomy" id="1043627"/>
    <lineage>
        <taxon>Eukaryota</taxon>
        <taxon>Fungi</taxon>
        <taxon>Dikarya</taxon>
        <taxon>Ascomycota</taxon>
        <taxon>Pezizomycotina</taxon>
        <taxon>Sordariomycetes</taxon>
        <taxon>Hypocreomycetidae</taxon>
        <taxon>Hypocreales</taxon>
        <taxon>Ophiocordycipitaceae</taxon>
        <taxon>Hirsutella</taxon>
    </lineage>
</organism>